<dbReference type="InterPro" id="IPR015443">
    <property type="entry name" value="Aldose_1-epimerase"/>
</dbReference>
<organism evidence="6 7">
    <name type="scientific">Listeria floridensis FSL S10-1187</name>
    <dbReference type="NCBI Taxonomy" id="1265817"/>
    <lineage>
        <taxon>Bacteria</taxon>
        <taxon>Bacillati</taxon>
        <taxon>Bacillota</taxon>
        <taxon>Bacilli</taxon>
        <taxon>Bacillales</taxon>
        <taxon>Listeriaceae</taxon>
        <taxon>Listeria</taxon>
    </lineage>
</organism>
<evidence type="ECO:0000256" key="2">
    <source>
        <dbReference type="ARBA" id="ARBA00006206"/>
    </source>
</evidence>
<dbReference type="PIRSF" id="PIRSF005096">
    <property type="entry name" value="GALM"/>
    <property type="match status" value="1"/>
</dbReference>
<keyword evidence="4 5" id="KW-0119">Carbohydrate metabolism</keyword>
<accession>A0ABP3AWP1</accession>
<comment type="catalytic activity">
    <reaction evidence="5">
        <text>alpha-D-glucose = beta-D-glucose</text>
        <dbReference type="Rhea" id="RHEA:10264"/>
        <dbReference type="ChEBI" id="CHEBI:15903"/>
        <dbReference type="ChEBI" id="CHEBI:17925"/>
        <dbReference type="EC" id="5.1.3.3"/>
    </reaction>
</comment>
<keyword evidence="3 5" id="KW-0413">Isomerase</keyword>
<dbReference type="Proteomes" id="UP000019249">
    <property type="component" value="Unassembled WGS sequence"/>
</dbReference>
<evidence type="ECO:0000313" key="6">
    <source>
        <dbReference type="EMBL" id="EUJ26137.1"/>
    </source>
</evidence>
<dbReference type="PANTHER" id="PTHR10091">
    <property type="entry name" value="ALDOSE-1-EPIMERASE"/>
    <property type="match status" value="1"/>
</dbReference>
<dbReference type="SUPFAM" id="SSF74650">
    <property type="entry name" value="Galactose mutarotase-like"/>
    <property type="match status" value="1"/>
</dbReference>
<dbReference type="InterPro" id="IPR014718">
    <property type="entry name" value="GH-type_carb-bd"/>
</dbReference>
<comment type="pathway">
    <text evidence="1 5">Carbohydrate metabolism; hexose metabolism.</text>
</comment>
<dbReference type="NCBIfam" id="NF008277">
    <property type="entry name" value="PRK11055.1"/>
    <property type="match status" value="1"/>
</dbReference>
<proteinExistence type="inferred from homology"/>
<protein>
    <recommendedName>
        <fullName evidence="5">Aldose 1-epimerase</fullName>
        <ecNumber evidence="5">5.1.3.3</ecNumber>
    </recommendedName>
</protein>
<comment type="similarity">
    <text evidence="2 5">Belongs to the aldose epimerase family.</text>
</comment>
<dbReference type="Gene3D" id="2.70.98.10">
    <property type="match status" value="1"/>
</dbReference>
<reference evidence="6 7" key="1">
    <citation type="journal article" date="2014" name="Int. J. Syst. Evol. Microbiol.">
        <title>Listeria floridensis sp. nov., Listeria aquatica sp. nov., Listeria cornellensis sp. nov., Listeria riparia sp. nov. and Listeria grandensis sp. nov., from agricultural and natural environments.</title>
        <authorList>
            <person name="den Bakker H.C."/>
            <person name="Warchocki S."/>
            <person name="Wright E.M."/>
            <person name="Allred A.F."/>
            <person name="Ahlstrom C."/>
            <person name="Manuel C.S."/>
            <person name="Stasiewicz M.J."/>
            <person name="Burrell A."/>
            <person name="Roof S."/>
            <person name="Strawn L."/>
            <person name="Fortes E.D."/>
            <person name="Nightingale K.K."/>
            <person name="Kephart D."/>
            <person name="Wiedmann M."/>
        </authorList>
    </citation>
    <scope>NUCLEOTIDE SEQUENCE [LARGE SCALE GENOMIC DNA]</scope>
    <source>
        <strain evidence="6 7">FSL S10-1187</strain>
    </source>
</reference>
<dbReference type="InterPro" id="IPR008183">
    <property type="entry name" value="Aldose_1/G6P_1-epimerase"/>
</dbReference>
<dbReference type="Pfam" id="PF01263">
    <property type="entry name" value="Aldose_epim"/>
    <property type="match status" value="1"/>
</dbReference>
<gene>
    <name evidence="6" type="ORF">MFLO_14322</name>
</gene>
<evidence type="ECO:0000256" key="4">
    <source>
        <dbReference type="ARBA" id="ARBA00023277"/>
    </source>
</evidence>
<dbReference type="InterPro" id="IPR047215">
    <property type="entry name" value="Galactose_mutarotase-like"/>
</dbReference>
<comment type="caution">
    <text evidence="6">The sequence shown here is derived from an EMBL/GenBank/DDBJ whole genome shotgun (WGS) entry which is preliminary data.</text>
</comment>
<dbReference type="CDD" id="cd09019">
    <property type="entry name" value="galactose_mutarotase_like"/>
    <property type="match status" value="1"/>
</dbReference>
<dbReference type="RefSeq" id="WP_036098361.1">
    <property type="nucleotide sequence ID" value="NZ_AODF01000039.1"/>
</dbReference>
<name>A0ABP3AWP1_9LIST</name>
<dbReference type="EC" id="5.1.3.3" evidence="5"/>
<evidence type="ECO:0000256" key="3">
    <source>
        <dbReference type="ARBA" id="ARBA00023235"/>
    </source>
</evidence>
<evidence type="ECO:0000313" key="7">
    <source>
        <dbReference type="Proteomes" id="UP000019249"/>
    </source>
</evidence>
<dbReference type="EMBL" id="AODF01000039">
    <property type="protein sequence ID" value="EUJ26137.1"/>
    <property type="molecule type" value="Genomic_DNA"/>
</dbReference>
<evidence type="ECO:0000256" key="1">
    <source>
        <dbReference type="ARBA" id="ARBA00005028"/>
    </source>
</evidence>
<dbReference type="InterPro" id="IPR011013">
    <property type="entry name" value="Gal_mutarotase_sf_dom"/>
</dbReference>
<sequence length="351" mass="38854">MKKQSFGLLANGQEVNLFTFETTSGMRMTVTDFGAALVRLEVPDREGKLRDVVLGYDDLAHYETENDAFFGAIIGRNANRTKGAAFELGDTTYFLEANEGKNNLHSGSDGYHLRPWTVKQIDESARKISFELVSEAGDQGFPGKLIFELTYELKDNQTLSISYRGIANQLTVFNPTSHSYFNLNGAGSGNILNHELILASEFYTPVQDADKIPTGEIVRVAGTPFDFREAKTIGRDLDADNDQLKFTNGYDHNYVLAGTEVGLQKFAMASGDESGIVMEVATNSAGVQFYTGNFVDHPGGKGNSHYQKHAGFCLETQFYPNSLNESRFKTPILQANQPRGYVTEYTFSTKE</sequence>
<dbReference type="PANTHER" id="PTHR10091:SF0">
    <property type="entry name" value="GALACTOSE MUTAROTASE"/>
    <property type="match status" value="1"/>
</dbReference>
<evidence type="ECO:0000256" key="5">
    <source>
        <dbReference type="PIRNR" id="PIRNR005096"/>
    </source>
</evidence>
<keyword evidence="7" id="KW-1185">Reference proteome</keyword>